<feature type="chain" id="PRO_5046675307" evidence="1">
    <location>
        <begin position="23"/>
        <end position="239"/>
    </location>
</feature>
<protein>
    <submittedName>
        <fullName evidence="2">DUF4198 domain-containing protein</fullName>
    </submittedName>
</protein>
<sequence length="239" mass="26390">MKRNFVLLSLLSTLMFSGAAHAHQIWLEQTSKAASLYFGEFDRNLRETSPGLLDKITQKSATLADEKGEKILNFTRKENALVLPARAAKNQSIYTEDVDFPVSEYKNGDLTVRSARILGARLVTSTAALAPKLTLDLIPNGKQGEFKVFYKGQPQAKTKVGLIAQSGWTREATTNEQGVVKFDLPWQGTYVLEVRYVDKTPGERAGKPYDFTNFMTTLSLTQTSGIKGLPTTPAEAPNK</sequence>
<evidence type="ECO:0000313" key="3">
    <source>
        <dbReference type="Proteomes" id="UP001596542"/>
    </source>
</evidence>
<keyword evidence="3" id="KW-1185">Reference proteome</keyword>
<proteinExistence type="predicted"/>
<dbReference type="SUPFAM" id="SSF49478">
    <property type="entry name" value="Cna protein B-type domain"/>
    <property type="match status" value="1"/>
</dbReference>
<comment type="caution">
    <text evidence="2">The sequence shown here is derived from an EMBL/GenBank/DDBJ whole genome shotgun (WGS) entry which is preliminary data.</text>
</comment>
<name>A0ABW2I690_9BURK</name>
<evidence type="ECO:0000313" key="2">
    <source>
        <dbReference type="EMBL" id="MFC7286523.1"/>
    </source>
</evidence>
<dbReference type="Proteomes" id="UP001596542">
    <property type="component" value="Unassembled WGS sequence"/>
</dbReference>
<feature type="signal peptide" evidence="1">
    <location>
        <begin position="1"/>
        <end position="22"/>
    </location>
</feature>
<accession>A0ABW2I690</accession>
<organism evidence="2 3">
    <name type="scientific">Herminiimonas glaciei</name>
    <dbReference type="NCBI Taxonomy" id="523788"/>
    <lineage>
        <taxon>Bacteria</taxon>
        <taxon>Pseudomonadati</taxon>
        <taxon>Pseudomonadota</taxon>
        <taxon>Betaproteobacteria</taxon>
        <taxon>Burkholderiales</taxon>
        <taxon>Oxalobacteraceae</taxon>
        <taxon>Herminiimonas</taxon>
    </lineage>
</organism>
<dbReference type="RefSeq" id="WP_382269731.1">
    <property type="nucleotide sequence ID" value="NZ_JBHTBU010000001.1"/>
</dbReference>
<evidence type="ECO:0000256" key="1">
    <source>
        <dbReference type="SAM" id="SignalP"/>
    </source>
</evidence>
<dbReference type="EMBL" id="JBHTBU010000001">
    <property type="protein sequence ID" value="MFC7286523.1"/>
    <property type="molecule type" value="Genomic_DNA"/>
</dbReference>
<gene>
    <name evidence="2" type="ORF">ACFQPC_00605</name>
</gene>
<keyword evidence="1" id="KW-0732">Signal</keyword>
<reference evidence="3" key="1">
    <citation type="journal article" date="2019" name="Int. J. Syst. Evol. Microbiol.">
        <title>The Global Catalogue of Microorganisms (GCM) 10K type strain sequencing project: providing services to taxonomists for standard genome sequencing and annotation.</title>
        <authorList>
            <consortium name="The Broad Institute Genomics Platform"/>
            <consortium name="The Broad Institute Genome Sequencing Center for Infectious Disease"/>
            <person name="Wu L."/>
            <person name="Ma J."/>
        </authorList>
    </citation>
    <scope>NUCLEOTIDE SEQUENCE [LARGE SCALE GENOMIC DNA]</scope>
    <source>
        <strain evidence="3">KACC 12508</strain>
    </source>
</reference>